<accession>A0A1C0YLA7</accession>
<evidence type="ECO:0000313" key="3">
    <source>
        <dbReference type="EMBL" id="OCS87940.1"/>
    </source>
</evidence>
<organism evidence="3 4">
    <name type="scientific">Caryophanon tenue</name>
    <dbReference type="NCBI Taxonomy" id="33978"/>
    <lineage>
        <taxon>Bacteria</taxon>
        <taxon>Bacillati</taxon>
        <taxon>Bacillota</taxon>
        <taxon>Bacilli</taxon>
        <taxon>Bacillales</taxon>
        <taxon>Caryophanaceae</taxon>
        <taxon>Caryophanon</taxon>
    </lineage>
</organism>
<feature type="domain" description="Gfo/Idh/MocA-like oxidoreductase N-terminal" evidence="1">
    <location>
        <begin position="16"/>
        <end position="120"/>
    </location>
</feature>
<keyword evidence="4" id="KW-1185">Reference proteome</keyword>
<dbReference type="Pfam" id="PF01408">
    <property type="entry name" value="GFO_IDH_MocA"/>
    <property type="match status" value="1"/>
</dbReference>
<comment type="caution">
    <text evidence="3">The sequence shown here is derived from an EMBL/GenBank/DDBJ whole genome shotgun (WGS) entry which is preliminary data.</text>
</comment>
<dbReference type="OrthoDB" id="9815825at2"/>
<gene>
    <name evidence="3" type="ORF">A6M13_08190</name>
</gene>
<dbReference type="Pfam" id="PF22725">
    <property type="entry name" value="GFO_IDH_MocA_C3"/>
    <property type="match status" value="1"/>
</dbReference>
<protein>
    <submittedName>
        <fullName evidence="3">Dehydrogenase</fullName>
    </submittedName>
</protein>
<dbReference type="PANTHER" id="PTHR43377:SF1">
    <property type="entry name" value="BILIVERDIN REDUCTASE A"/>
    <property type="match status" value="1"/>
</dbReference>
<evidence type="ECO:0000313" key="4">
    <source>
        <dbReference type="Proteomes" id="UP000093199"/>
    </source>
</evidence>
<dbReference type="Proteomes" id="UP000093199">
    <property type="component" value="Unassembled WGS sequence"/>
</dbReference>
<proteinExistence type="predicted"/>
<dbReference type="SUPFAM" id="SSF55347">
    <property type="entry name" value="Glyceraldehyde-3-phosphate dehydrogenase-like, C-terminal domain"/>
    <property type="match status" value="1"/>
</dbReference>
<dbReference type="Gene3D" id="3.40.50.720">
    <property type="entry name" value="NAD(P)-binding Rossmann-like Domain"/>
    <property type="match status" value="1"/>
</dbReference>
<dbReference type="InterPro" id="IPR051450">
    <property type="entry name" value="Gfo/Idh/MocA_Oxidoreductases"/>
</dbReference>
<name>A0A1C0YLA7_9BACL</name>
<reference evidence="3 4" key="1">
    <citation type="submission" date="2016-07" db="EMBL/GenBank/DDBJ databases">
        <title>Caryophanon tenue genome sequencing.</title>
        <authorList>
            <person name="Verma A."/>
            <person name="Pal Y."/>
            <person name="Krishnamurthi S."/>
        </authorList>
    </citation>
    <scope>NUCLEOTIDE SEQUENCE [LARGE SCALE GENOMIC DNA]</scope>
    <source>
        <strain evidence="3 4">DSM 14152</strain>
    </source>
</reference>
<dbReference type="PANTHER" id="PTHR43377">
    <property type="entry name" value="BILIVERDIN REDUCTASE A"/>
    <property type="match status" value="1"/>
</dbReference>
<evidence type="ECO:0000259" key="2">
    <source>
        <dbReference type="Pfam" id="PF22725"/>
    </source>
</evidence>
<dbReference type="EMBL" id="MASJ01000002">
    <property type="protein sequence ID" value="OCS87940.1"/>
    <property type="molecule type" value="Genomic_DNA"/>
</dbReference>
<dbReference type="InterPro" id="IPR036291">
    <property type="entry name" value="NAD(P)-bd_dom_sf"/>
</dbReference>
<feature type="domain" description="GFO/IDH/MocA-like oxidoreductase" evidence="2">
    <location>
        <begin position="138"/>
        <end position="257"/>
    </location>
</feature>
<dbReference type="SUPFAM" id="SSF51735">
    <property type="entry name" value="NAD(P)-binding Rossmann-fold domains"/>
    <property type="match status" value="1"/>
</dbReference>
<dbReference type="AlphaFoldDB" id="A0A1C0YLA7"/>
<dbReference type="InterPro" id="IPR055170">
    <property type="entry name" value="GFO_IDH_MocA-like_dom"/>
</dbReference>
<dbReference type="GO" id="GO:0000166">
    <property type="term" value="F:nucleotide binding"/>
    <property type="evidence" value="ECO:0007669"/>
    <property type="project" value="InterPro"/>
</dbReference>
<dbReference type="Gene3D" id="3.30.360.10">
    <property type="entry name" value="Dihydrodipicolinate Reductase, domain 2"/>
    <property type="match status" value="1"/>
</dbReference>
<dbReference type="InterPro" id="IPR000683">
    <property type="entry name" value="Gfo/Idh/MocA-like_OxRdtase_N"/>
</dbReference>
<dbReference type="STRING" id="33978.A6M13_08190"/>
<sequence length="316" mass="35553">MAITPRTKWRNSMTTYAIIGTGVVGERIIHQISQHGTSSITAIYDENTARLQQMAQKYNVPAVSSLEELFATKPDWVYIGTPPVSHGPLAKLAAQQGFNILCEKPLAHDAVDGQQMVEDTEAVQTAMHFPMMYSPIVHRLKQAVDTKELGEIVRIELHTHFPVWPRPWQQNPWIASREQGGFIREIFPHYFQLTHHIFGDISIEAHQTVYPEDVTLCETAVTALAKTATGIPFVANAAAGIAQQERIDYKVYGTKKSMLIRNWGELWEMTSQEGEKQITVEQTVDSLLDACEVRQGLVTFEEGAKIQTWIDQLLQA</sequence>
<evidence type="ECO:0000259" key="1">
    <source>
        <dbReference type="Pfam" id="PF01408"/>
    </source>
</evidence>